<feature type="chain" id="PRO_5022969864" description="Curlin" evidence="2">
    <location>
        <begin position="19"/>
        <end position="95"/>
    </location>
</feature>
<dbReference type="Proteomes" id="UP000311605">
    <property type="component" value="Unassembled WGS sequence"/>
</dbReference>
<dbReference type="EMBL" id="VDMN01000001">
    <property type="protein sequence ID" value="TNM65301.1"/>
    <property type="molecule type" value="Genomic_DNA"/>
</dbReference>
<evidence type="ECO:0000256" key="2">
    <source>
        <dbReference type="SAM" id="SignalP"/>
    </source>
</evidence>
<dbReference type="OrthoDB" id="8401985at2"/>
<feature type="region of interest" description="Disordered" evidence="1">
    <location>
        <begin position="53"/>
        <end position="77"/>
    </location>
</feature>
<proteinExistence type="predicted"/>
<reference evidence="3 4" key="1">
    <citation type="submission" date="2019-06" db="EMBL/GenBank/DDBJ databases">
        <title>The draft genome of Rhizobium smilacinae PTYR-5.</title>
        <authorList>
            <person name="Liu L."/>
            <person name="Li L."/>
            <person name="Zhang X."/>
        </authorList>
    </citation>
    <scope>NUCLEOTIDE SEQUENCE [LARGE SCALE GENOMIC DNA]</scope>
    <source>
        <strain evidence="3 4">PTYR-5</strain>
    </source>
</reference>
<dbReference type="RefSeq" id="WP_139672760.1">
    <property type="nucleotide sequence ID" value="NZ_VDMN01000001.1"/>
</dbReference>
<protein>
    <recommendedName>
        <fullName evidence="5">Curlin</fullName>
    </recommendedName>
</protein>
<evidence type="ECO:0008006" key="5">
    <source>
        <dbReference type="Google" id="ProtNLM"/>
    </source>
</evidence>
<name>A0A5C4XQR7_9HYPH</name>
<comment type="caution">
    <text evidence="3">The sequence shown here is derived from an EMBL/GenBank/DDBJ whole genome shotgun (WGS) entry which is preliminary data.</text>
</comment>
<organism evidence="3 4">
    <name type="scientific">Aliirhizobium smilacinae</name>
    <dbReference type="NCBI Taxonomy" id="1395944"/>
    <lineage>
        <taxon>Bacteria</taxon>
        <taxon>Pseudomonadati</taxon>
        <taxon>Pseudomonadota</taxon>
        <taxon>Alphaproteobacteria</taxon>
        <taxon>Hyphomicrobiales</taxon>
        <taxon>Rhizobiaceae</taxon>
        <taxon>Aliirhizobium</taxon>
    </lineage>
</organism>
<sequence>MRALIVFAVFFIAGSSWAEEQQHYQNFEIQRNATGGYTGTLGNQNFDIDTKNGVSGQMGGNRPNVVQERPARTKGNVGATQKSCVVDGNGRAFCR</sequence>
<accession>A0A5C4XQR7</accession>
<evidence type="ECO:0000256" key="1">
    <source>
        <dbReference type="SAM" id="MobiDB-lite"/>
    </source>
</evidence>
<feature type="signal peptide" evidence="2">
    <location>
        <begin position="1"/>
        <end position="18"/>
    </location>
</feature>
<evidence type="ECO:0000313" key="4">
    <source>
        <dbReference type="Proteomes" id="UP000311605"/>
    </source>
</evidence>
<gene>
    <name evidence="3" type="ORF">FHP24_03205</name>
</gene>
<keyword evidence="2" id="KW-0732">Signal</keyword>
<keyword evidence="4" id="KW-1185">Reference proteome</keyword>
<evidence type="ECO:0000313" key="3">
    <source>
        <dbReference type="EMBL" id="TNM65301.1"/>
    </source>
</evidence>
<dbReference type="AlphaFoldDB" id="A0A5C4XQR7"/>